<keyword evidence="5 12" id="KW-0436">Ligase</keyword>
<dbReference type="NCBIfam" id="TIGR00398">
    <property type="entry name" value="metG"/>
    <property type="match status" value="1"/>
</dbReference>
<comment type="similarity">
    <text evidence="12">Belongs to the class-I aminoacyl-tRNA synthetase family.</text>
</comment>
<dbReference type="Gene3D" id="3.40.50.620">
    <property type="entry name" value="HUPs"/>
    <property type="match status" value="1"/>
</dbReference>
<dbReference type="EMBL" id="MHRI01000029">
    <property type="protein sequence ID" value="OHA20493.1"/>
    <property type="molecule type" value="Genomic_DNA"/>
</dbReference>
<dbReference type="InterPro" id="IPR001412">
    <property type="entry name" value="aa-tRNA-synth_I_CS"/>
</dbReference>
<dbReference type="PANTHER" id="PTHR43326:SF1">
    <property type="entry name" value="METHIONINE--TRNA LIGASE, MITOCHONDRIAL"/>
    <property type="match status" value="1"/>
</dbReference>
<evidence type="ECO:0000259" key="14">
    <source>
        <dbReference type="Pfam" id="PF09334"/>
    </source>
</evidence>
<evidence type="ECO:0000256" key="11">
    <source>
        <dbReference type="ARBA" id="ARBA00047469"/>
    </source>
</evidence>
<keyword evidence="8 12" id="KW-0648">Protein biosynthesis</keyword>
<dbReference type="InterPro" id="IPR009080">
    <property type="entry name" value="tRNAsynth_Ia_anticodon-bd"/>
</dbReference>
<evidence type="ECO:0000256" key="10">
    <source>
        <dbReference type="ARBA" id="ARBA00030904"/>
    </source>
</evidence>
<evidence type="ECO:0000313" key="16">
    <source>
        <dbReference type="Proteomes" id="UP000178121"/>
    </source>
</evidence>
<dbReference type="Gene3D" id="2.170.220.10">
    <property type="match status" value="1"/>
</dbReference>
<comment type="function">
    <text evidence="1">Is required not only for elongation of protein synthesis but also for the initiation of all mRNA translation through initiator tRNA(fMet) aminoacylation.</text>
</comment>
<dbReference type="InterPro" id="IPR002300">
    <property type="entry name" value="aa-tRNA-synth_Ia"/>
</dbReference>
<dbReference type="EC" id="6.1.1.10" evidence="2"/>
<dbReference type="Pfam" id="PF00133">
    <property type="entry name" value="tRNA-synt_1"/>
    <property type="match status" value="1"/>
</dbReference>
<dbReference type="GO" id="GO:0006431">
    <property type="term" value="P:methionyl-tRNA aminoacylation"/>
    <property type="evidence" value="ECO:0007669"/>
    <property type="project" value="InterPro"/>
</dbReference>
<dbReference type="CDD" id="cd00814">
    <property type="entry name" value="MetRS_core"/>
    <property type="match status" value="1"/>
</dbReference>
<dbReference type="GO" id="GO:0004825">
    <property type="term" value="F:methionine-tRNA ligase activity"/>
    <property type="evidence" value="ECO:0007669"/>
    <property type="project" value="UniProtKB-EC"/>
</dbReference>
<keyword evidence="4" id="KW-0963">Cytoplasm</keyword>
<dbReference type="SUPFAM" id="SSF52374">
    <property type="entry name" value="Nucleotidylyl transferase"/>
    <property type="match status" value="1"/>
</dbReference>
<dbReference type="Pfam" id="PF09334">
    <property type="entry name" value="tRNA-synt_1g"/>
    <property type="match status" value="1"/>
</dbReference>
<accession>A0A1G2M9I9</accession>
<evidence type="ECO:0000256" key="3">
    <source>
        <dbReference type="ARBA" id="ARBA00018753"/>
    </source>
</evidence>
<evidence type="ECO:0000256" key="5">
    <source>
        <dbReference type="ARBA" id="ARBA00022598"/>
    </source>
</evidence>
<dbReference type="FunFam" id="2.170.220.10:FF:000003">
    <property type="entry name" value="Methionine--tRNA ligase"/>
    <property type="match status" value="1"/>
</dbReference>
<dbReference type="PROSITE" id="PS00178">
    <property type="entry name" value="AA_TRNA_LIGASE_I"/>
    <property type="match status" value="1"/>
</dbReference>
<feature type="domain" description="Methionyl/Leucyl tRNA synthetase" evidence="14">
    <location>
        <begin position="139"/>
        <end position="362"/>
    </location>
</feature>
<comment type="catalytic activity">
    <reaction evidence="11">
        <text>tRNA(Leu) + L-leucine + ATP = L-leucyl-tRNA(Leu) + AMP + diphosphate</text>
        <dbReference type="Rhea" id="RHEA:11688"/>
        <dbReference type="Rhea" id="RHEA-COMP:9613"/>
        <dbReference type="Rhea" id="RHEA-COMP:9622"/>
        <dbReference type="ChEBI" id="CHEBI:30616"/>
        <dbReference type="ChEBI" id="CHEBI:33019"/>
        <dbReference type="ChEBI" id="CHEBI:57427"/>
        <dbReference type="ChEBI" id="CHEBI:78442"/>
        <dbReference type="ChEBI" id="CHEBI:78494"/>
        <dbReference type="ChEBI" id="CHEBI:456215"/>
        <dbReference type="EC" id="6.1.1.4"/>
    </reaction>
</comment>
<dbReference type="Gene3D" id="1.10.730.10">
    <property type="entry name" value="Isoleucyl-tRNA Synthetase, Domain 1"/>
    <property type="match status" value="1"/>
</dbReference>
<dbReference type="GO" id="GO:0004823">
    <property type="term" value="F:leucine-tRNA ligase activity"/>
    <property type="evidence" value="ECO:0007669"/>
    <property type="project" value="UniProtKB-EC"/>
</dbReference>
<dbReference type="InterPro" id="IPR023457">
    <property type="entry name" value="Met-tRNA_synth_2"/>
</dbReference>
<evidence type="ECO:0000256" key="1">
    <source>
        <dbReference type="ARBA" id="ARBA00003314"/>
    </source>
</evidence>
<feature type="domain" description="Aminoacyl-tRNA synthetase class Ia" evidence="13">
    <location>
        <begin position="3"/>
        <end position="51"/>
    </location>
</feature>
<comment type="caution">
    <text evidence="15">The sequence shown here is derived from an EMBL/GenBank/DDBJ whole genome shotgun (WGS) entry which is preliminary data.</text>
</comment>
<dbReference type="PANTHER" id="PTHR43326">
    <property type="entry name" value="METHIONYL-TRNA SYNTHETASE"/>
    <property type="match status" value="1"/>
</dbReference>
<keyword evidence="9 12" id="KW-0030">Aminoacyl-tRNA synthetase</keyword>
<organism evidence="15 16">
    <name type="scientific">Candidatus Taylorbacteria bacterium RIFCSPHIGHO2_01_FULL_51_15</name>
    <dbReference type="NCBI Taxonomy" id="1802304"/>
    <lineage>
        <taxon>Bacteria</taxon>
        <taxon>Candidatus Tayloriibacteriota</taxon>
    </lineage>
</organism>
<dbReference type="Proteomes" id="UP000178121">
    <property type="component" value="Unassembled WGS sequence"/>
</dbReference>
<evidence type="ECO:0000256" key="12">
    <source>
        <dbReference type="RuleBase" id="RU363035"/>
    </source>
</evidence>
<sequence length="476" mass="53832">MSKTFYITTPIFYPNANLHMGHAYSTTLADIIARYRRLLNDDVYLLTGADENTEKVVRAASAANIEPQGYLDGIVQNFKTLFQKLHISYDQFIRTSDEKVHWPGAQAMWQRLVDAGDIEKRSYQGLYCVGHEAFITEKELMNGICPEHGEAPQQISEENYFFRLSKYTHLVRGKIQRGELEIIPETRRNEILALLERGLEDVSFSRPSHKVSVGIPVPGDASQKIYVWCDALVNYISALGFGRVDDTLFKQFWPADVHIIGKDILRFHAAIWPAMLLSAKLPLPKRLLVHGFITSGGKKMSKTLGNVIDPSVLISEYGGEAVRFFLARHVSPFEDSDFTPTSFKDAYNADLANGIGNLASRILKMAEDHLEEPITIEENLIPEAYTHAFDTLNIQRAAEIISETVARLDRRIQETQPFKLVKTDSEKGKAVITELVVDLYTVGRMLNPFMPETSKKIKELIKGNRMPSEPLFPRKA</sequence>
<dbReference type="AlphaFoldDB" id="A0A1G2M9I9"/>
<evidence type="ECO:0000256" key="8">
    <source>
        <dbReference type="ARBA" id="ARBA00022917"/>
    </source>
</evidence>
<evidence type="ECO:0000256" key="7">
    <source>
        <dbReference type="ARBA" id="ARBA00022840"/>
    </source>
</evidence>
<evidence type="ECO:0000256" key="6">
    <source>
        <dbReference type="ARBA" id="ARBA00022741"/>
    </source>
</evidence>
<keyword evidence="6 12" id="KW-0547">Nucleotide-binding</keyword>
<evidence type="ECO:0000256" key="2">
    <source>
        <dbReference type="ARBA" id="ARBA00012838"/>
    </source>
</evidence>
<dbReference type="PRINTS" id="PR01041">
    <property type="entry name" value="TRNASYNTHMET"/>
</dbReference>
<dbReference type="InterPro" id="IPR014758">
    <property type="entry name" value="Met-tRNA_synth"/>
</dbReference>
<name>A0A1G2M9I9_9BACT</name>
<dbReference type="InterPro" id="IPR014729">
    <property type="entry name" value="Rossmann-like_a/b/a_fold"/>
</dbReference>
<protein>
    <recommendedName>
        <fullName evidence="3">Methionine--tRNA ligase</fullName>
        <ecNumber evidence="2">6.1.1.10</ecNumber>
    </recommendedName>
    <alternativeName>
        <fullName evidence="10">Methionyl-tRNA synthetase</fullName>
    </alternativeName>
</protein>
<evidence type="ECO:0000256" key="9">
    <source>
        <dbReference type="ARBA" id="ARBA00023146"/>
    </source>
</evidence>
<keyword evidence="7 12" id="KW-0067">ATP-binding</keyword>
<dbReference type="SUPFAM" id="SSF47323">
    <property type="entry name" value="Anticodon-binding domain of a subclass of class I aminoacyl-tRNA synthetases"/>
    <property type="match status" value="1"/>
</dbReference>
<dbReference type="InterPro" id="IPR033911">
    <property type="entry name" value="MetRS_core"/>
</dbReference>
<evidence type="ECO:0000259" key="13">
    <source>
        <dbReference type="Pfam" id="PF00133"/>
    </source>
</evidence>
<dbReference type="GO" id="GO:0005524">
    <property type="term" value="F:ATP binding"/>
    <property type="evidence" value="ECO:0007669"/>
    <property type="project" value="UniProtKB-KW"/>
</dbReference>
<gene>
    <name evidence="15" type="ORF">A2849_00665</name>
</gene>
<evidence type="ECO:0000313" key="15">
    <source>
        <dbReference type="EMBL" id="OHA20493.1"/>
    </source>
</evidence>
<evidence type="ECO:0000256" key="4">
    <source>
        <dbReference type="ARBA" id="ARBA00022490"/>
    </source>
</evidence>
<dbReference type="InterPro" id="IPR015413">
    <property type="entry name" value="Methionyl/Leucyl_tRNA_Synth"/>
</dbReference>
<proteinExistence type="inferred from homology"/>
<reference evidence="15 16" key="1">
    <citation type="journal article" date="2016" name="Nat. Commun.">
        <title>Thousands of microbial genomes shed light on interconnected biogeochemical processes in an aquifer system.</title>
        <authorList>
            <person name="Anantharaman K."/>
            <person name="Brown C.T."/>
            <person name="Hug L.A."/>
            <person name="Sharon I."/>
            <person name="Castelle C.J."/>
            <person name="Probst A.J."/>
            <person name="Thomas B.C."/>
            <person name="Singh A."/>
            <person name="Wilkins M.J."/>
            <person name="Karaoz U."/>
            <person name="Brodie E.L."/>
            <person name="Williams K.H."/>
            <person name="Hubbard S.S."/>
            <person name="Banfield J.F."/>
        </authorList>
    </citation>
    <scope>NUCLEOTIDE SEQUENCE [LARGE SCALE GENOMIC DNA]</scope>
</reference>